<keyword evidence="3" id="KW-1185">Reference proteome</keyword>
<gene>
    <name evidence="2" type="ORF">HAX54_004178</name>
</gene>
<reference evidence="2 3" key="1">
    <citation type="journal article" date="2021" name="BMC Genomics">
        <title>Datura genome reveals duplications of psychoactive alkaloid biosynthetic genes and high mutation rate following tissue culture.</title>
        <authorList>
            <person name="Rajewski A."/>
            <person name="Carter-House D."/>
            <person name="Stajich J."/>
            <person name="Litt A."/>
        </authorList>
    </citation>
    <scope>NUCLEOTIDE SEQUENCE [LARGE SCALE GENOMIC DNA]</scope>
    <source>
        <strain evidence="2">AR-01</strain>
    </source>
</reference>
<evidence type="ECO:0000313" key="2">
    <source>
        <dbReference type="EMBL" id="MCD7467007.1"/>
    </source>
</evidence>
<protein>
    <submittedName>
        <fullName evidence="2">Uncharacterized protein</fullName>
    </submittedName>
</protein>
<evidence type="ECO:0000313" key="3">
    <source>
        <dbReference type="Proteomes" id="UP000823775"/>
    </source>
</evidence>
<proteinExistence type="predicted"/>
<dbReference type="Proteomes" id="UP000823775">
    <property type="component" value="Unassembled WGS sequence"/>
</dbReference>
<sequence>MSHRTDQSVENHQSMQHIPNDVTDESVYPVLHSFPTWNTHHTLEPEQVVDTPTSTTPPKPATTDYHPTSPLVSSPRRTSRHHVVLGYLREYSYTLPNLQPFEATTSVDKVTTSTSNNLARPENPYALESPY</sequence>
<feature type="region of interest" description="Disordered" evidence="1">
    <location>
        <begin position="41"/>
        <end position="79"/>
    </location>
</feature>
<evidence type="ECO:0000256" key="1">
    <source>
        <dbReference type="SAM" id="MobiDB-lite"/>
    </source>
</evidence>
<accession>A0ABS8T6J2</accession>
<feature type="region of interest" description="Disordered" evidence="1">
    <location>
        <begin position="1"/>
        <end position="22"/>
    </location>
</feature>
<organism evidence="2 3">
    <name type="scientific">Datura stramonium</name>
    <name type="common">Jimsonweed</name>
    <name type="synonym">Common thornapple</name>
    <dbReference type="NCBI Taxonomy" id="4076"/>
    <lineage>
        <taxon>Eukaryota</taxon>
        <taxon>Viridiplantae</taxon>
        <taxon>Streptophyta</taxon>
        <taxon>Embryophyta</taxon>
        <taxon>Tracheophyta</taxon>
        <taxon>Spermatophyta</taxon>
        <taxon>Magnoliopsida</taxon>
        <taxon>eudicotyledons</taxon>
        <taxon>Gunneridae</taxon>
        <taxon>Pentapetalae</taxon>
        <taxon>asterids</taxon>
        <taxon>lamiids</taxon>
        <taxon>Solanales</taxon>
        <taxon>Solanaceae</taxon>
        <taxon>Solanoideae</taxon>
        <taxon>Datureae</taxon>
        <taxon>Datura</taxon>
    </lineage>
</organism>
<dbReference type="EMBL" id="JACEIK010001190">
    <property type="protein sequence ID" value="MCD7467007.1"/>
    <property type="molecule type" value="Genomic_DNA"/>
</dbReference>
<feature type="region of interest" description="Disordered" evidence="1">
    <location>
        <begin position="108"/>
        <end position="131"/>
    </location>
</feature>
<name>A0ABS8T6J2_DATST</name>
<comment type="caution">
    <text evidence="2">The sequence shown here is derived from an EMBL/GenBank/DDBJ whole genome shotgun (WGS) entry which is preliminary data.</text>
</comment>